<dbReference type="Proteomes" id="UP000601768">
    <property type="component" value="Unassembled WGS sequence"/>
</dbReference>
<accession>A0A8J6M8U6</accession>
<feature type="domain" description="Glucose/Sorbosone dehydrogenase" evidence="1">
    <location>
        <begin position="181"/>
        <end position="357"/>
    </location>
</feature>
<gene>
    <name evidence="2" type="ORF">H8B19_18560</name>
</gene>
<name>A0A8J6M8U6_9ALTE</name>
<dbReference type="SUPFAM" id="SSF50952">
    <property type="entry name" value="Soluble quinoprotein glucose dehydrogenase"/>
    <property type="match status" value="1"/>
</dbReference>
<dbReference type="AlphaFoldDB" id="A0A8J6M8U6"/>
<dbReference type="PANTHER" id="PTHR33546:SF1">
    <property type="entry name" value="LARGE, MULTIFUNCTIONAL SECRETED PROTEIN"/>
    <property type="match status" value="1"/>
</dbReference>
<evidence type="ECO:0000313" key="3">
    <source>
        <dbReference type="Proteomes" id="UP000601768"/>
    </source>
</evidence>
<sequence>MHRVLNRFMWVIIAIAFTAAANALPLEKLQLPQGYKIAVYASDVKNARQMVLGDKGTLFVGSRRAGVVNALLDTNNDHKIDQVIEIANGLNMPSGITFKEGDLYIGEVHQVIRFKNIESHLQSPGKPEVVVSDLPTDKHHGWKYLGFGPDNKLYVPVGAPCNICDANANYSSIFRYDLKTGKKETVARGVRNSVGFDWDPATGDFWFSDNGRDMMGDDIPPCEINHVTETGQHFGYPYFHGGDIADPEFGQGKNAEDYTAPALKIQAHSAPLGIHFYRGNMFPDLKGKLLIAEHGSWNRSKKVGYQVTVATVNGNNLVDHHPLVSGWLEANEQVWGRPADVTELPDGSLLISDDSANAIYRVTYQAN</sequence>
<dbReference type="EMBL" id="JACNEP010000030">
    <property type="protein sequence ID" value="MBC3767886.1"/>
    <property type="molecule type" value="Genomic_DNA"/>
</dbReference>
<dbReference type="PANTHER" id="PTHR33546">
    <property type="entry name" value="LARGE, MULTIFUNCTIONAL SECRETED PROTEIN-RELATED"/>
    <property type="match status" value="1"/>
</dbReference>
<proteinExistence type="predicted"/>
<dbReference type="Gene3D" id="2.120.10.30">
    <property type="entry name" value="TolB, C-terminal domain"/>
    <property type="match status" value="1"/>
</dbReference>
<keyword evidence="3" id="KW-1185">Reference proteome</keyword>
<dbReference type="InterPro" id="IPR012938">
    <property type="entry name" value="Glc/Sorbosone_DH"/>
</dbReference>
<reference evidence="2" key="1">
    <citation type="journal article" date="2018" name="Int. J. Syst. Evol. Microbiol.">
        <title>Neptunicella marina gen. nov., sp. nov., isolated from surface seawater.</title>
        <authorList>
            <person name="Liu X."/>
            <person name="Lai Q."/>
            <person name="Du Y."/>
            <person name="Zhang X."/>
            <person name="Liu Z."/>
            <person name="Sun F."/>
            <person name="Shao Z."/>
        </authorList>
    </citation>
    <scope>NUCLEOTIDE SEQUENCE</scope>
    <source>
        <strain evidence="2">S27-2</strain>
    </source>
</reference>
<evidence type="ECO:0000313" key="2">
    <source>
        <dbReference type="EMBL" id="MBC3767886.1"/>
    </source>
</evidence>
<dbReference type="Pfam" id="PF07995">
    <property type="entry name" value="GSDH"/>
    <property type="match status" value="1"/>
</dbReference>
<protein>
    <submittedName>
        <fullName evidence="2">PQQ-dependent sugar dehydrogenase</fullName>
    </submittedName>
</protein>
<dbReference type="RefSeq" id="WP_186508624.1">
    <property type="nucleotide sequence ID" value="NZ_JACNEP010000030.1"/>
</dbReference>
<dbReference type="InterPro" id="IPR011042">
    <property type="entry name" value="6-blade_b-propeller_TolB-like"/>
</dbReference>
<dbReference type="InterPro" id="IPR011041">
    <property type="entry name" value="Quinoprot_gluc/sorb_DH_b-prop"/>
</dbReference>
<organism evidence="2 3">
    <name type="scientific">Neptunicella marina</name>
    <dbReference type="NCBI Taxonomy" id="2125989"/>
    <lineage>
        <taxon>Bacteria</taxon>
        <taxon>Pseudomonadati</taxon>
        <taxon>Pseudomonadota</taxon>
        <taxon>Gammaproteobacteria</taxon>
        <taxon>Alteromonadales</taxon>
        <taxon>Alteromonadaceae</taxon>
        <taxon>Neptunicella</taxon>
    </lineage>
</organism>
<evidence type="ECO:0000259" key="1">
    <source>
        <dbReference type="Pfam" id="PF07995"/>
    </source>
</evidence>
<reference evidence="2" key="2">
    <citation type="submission" date="2020-08" db="EMBL/GenBank/DDBJ databases">
        <authorList>
            <person name="Lai Q."/>
        </authorList>
    </citation>
    <scope>NUCLEOTIDE SEQUENCE</scope>
    <source>
        <strain evidence="2">S27-2</strain>
    </source>
</reference>
<comment type="caution">
    <text evidence="2">The sequence shown here is derived from an EMBL/GenBank/DDBJ whole genome shotgun (WGS) entry which is preliminary data.</text>
</comment>